<evidence type="ECO:0000256" key="5">
    <source>
        <dbReference type="ARBA" id="ARBA00022884"/>
    </source>
</evidence>
<keyword evidence="6 9" id="KW-0413">Isomerase</keyword>
<dbReference type="Gene3D" id="3.10.290.10">
    <property type="entry name" value="RNA-binding S4 domain"/>
    <property type="match status" value="1"/>
</dbReference>
<dbReference type="SUPFAM" id="SSF55120">
    <property type="entry name" value="Pseudouridine synthase"/>
    <property type="match status" value="1"/>
</dbReference>
<evidence type="ECO:0000256" key="6">
    <source>
        <dbReference type="ARBA" id="ARBA00023235"/>
    </source>
</evidence>
<dbReference type="Pfam" id="PF01479">
    <property type="entry name" value="S4"/>
    <property type="match status" value="1"/>
</dbReference>
<keyword evidence="12" id="KW-1185">Reference proteome</keyword>
<dbReference type="RefSeq" id="WP_286019469.1">
    <property type="nucleotide sequence ID" value="NZ_FMSV02000537.1"/>
</dbReference>
<evidence type="ECO:0000256" key="3">
    <source>
        <dbReference type="ARBA" id="ARBA00010876"/>
    </source>
</evidence>
<dbReference type="PANTHER" id="PTHR21600">
    <property type="entry name" value="MITOCHONDRIAL RNA PSEUDOURIDINE SYNTHASE"/>
    <property type="match status" value="1"/>
</dbReference>
<dbReference type="EMBL" id="FMSV02000537">
    <property type="protein sequence ID" value="SEH07611.1"/>
    <property type="molecule type" value="Genomic_DNA"/>
</dbReference>
<evidence type="ECO:0000259" key="10">
    <source>
        <dbReference type="SMART" id="SM00363"/>
    </source>
</evidence>
<dbReference type="InterPro" id="IPR002942">
    <property type="entry name" value="S4_RNA-bd"/>
</dbReference>
<keyword evidence="4" id="KW-0698">rRNA processing</keyword>
<dbReference type="PROSITE" id="PS01129">
    <property type="entry name" value="PSI_RLU"/>
    <property type="match status" value="1"/>
</dbReference>
<evidence type="ECO:0000313" key="11">
    <source>
        <dbReference type="EMBL" id="SEH07611.1"/>
    </source>
</evidence>
<dbReference type="InterPro" id="IPR006145">
    <property type="entry name" value="PsdUridine_synth_RsuA/RluA"/>
</dbReference>
<evidence type="ECO:0000256" key="4">
    <source>
        <dbReference type="ARBA" id="ARBA00022552"/>
    </source>
</evidence>
<dbReference type="GO" id="GO:0160141">
    <property type="term" value="F:23S rRNA pseudouridine(955/2504/2580) synthase activity"/>
    <property type="evidence" value="ECO:0007669"/>
    <property type="project" value="UniProtKB-EC"/>
</dbReference>
<dbReference type="InterPro" id="IPR036986">
    <property type="entry name" value="S4_RNA-bd_sf"/>
</dbReference>
<evidence type="ECO:0000256" key="2">
    <source>
        <dbReference type="ARBA" id="ARBA00002876"/>
    </source>
</evidence>
<dbReference type="Gene3D" id="3.30.2350.10">
    <property type="entry name" value="Pseudouridine synthase"/>
    <property type="match status" value="1"/>
</dbReference>
<keyword evidence="5 8" id="KW-0694">RNA-binding</keyword>
<dbReference type="InterPro" id="IPR006225">
    <property type="entry name" value="PsdUridine_synth_RluC/D"/>
</dbReference>
<dbReference type="Proteomes" id="UP000236724">
    <property type="component" value="Unassembled WGS sequence"/>
</dbReference>
<protein>
    <recommendedName>
        <fullName evidence="9">Pseudouridine synthase</fullName>
        <ecNumber evidence="9">5.4.99.-</ecNumber>
    </recommendedName>
</protein>
<dbReference type="CDD" id="cd00165">
    <property type="entry name" value="S4"/>
    <property type="match status" value="1"/>
</dbReference>
<comment type="function">
    <text evidence="2">Responsible for synthesis of pseudouridine from uracil at positions 955, 2504 and 2580 in 23S ribosomal RNA.</text>
</comment>
<evidence type="ECO:0000256" key="7">
    <source>
        <dbReference type="PIRSR" id="PIRSR606225-1"/>
    </source>
</evidence>
<organism evidence="11 12">
    <name type="scientific">Candidatus Venteria ishoeyi</name>
    <dbReference type="NCBI Taxonomy" id="1899563"/>
    <lineage>
        <taxon>Bacteria</taxon>
        <taxon>Pseudomonadati</taxon>
        <taxon>Pseudomonadota</taxon>
        <taxon>Gammaproteobacteria</taxon>
        <taxon>Thiotrichales</taxon>
        <taxon>Thiotrichaceae</taxon>
        <taxon>Venteria</taxon>
    </lineage>
</organism>
<comment type="catalytic activity">
    <reaction evidence="1">
        <text>uridine(955/2504/2580) in 23S rRNA = pseudouridine(955/2504/2580) in 23S rRNA</text>
        <dbReference type="Rhea" id="RHEA:42528"/>
        <dbReference type="Rhea" id="RHEA-COMP:10099"/>
        <dbReference type="Rhea" id="RHEA-COMP:10100"/>
        <dbReference type="ChEBI" id="CHEBI:65314"/>
        <dbReference type="ChEBI" id="CHEBI:65315"/>
        <dbReference type="EC" id="5.4.99.24"/>
    </reaction>
</comment>
<evidence type="ECO:0000256" key="8">
    <source>
        <dbReference type="PROSITE-ProRule" id="PRU00182"/>
    </source>
</evidence>
<evidence type="ECO:0000256" key="9">
    <source>
        <dbReference type="RuleBase" id="RU362028"/>
    </source>
</evidence>
<dbReference type="AlphaFoldDB" id="A0A1H6FDX7"/>
<dbReference type="PROSITE" id="PS50889">
    <property type="entry name" value="S4"/>
    <property type="match status" value="1"/>
</dbReference>
<dbReference type="InterPro" id="IPR020103">
    <property type="entry name" value="PsdUridine_synth_cat_dom_sf"/>
</dbReference>
<dbReference type="CDD" id="cd02869">
    <property type="entry name" value="PseudoU_synth_RluA_like"/>
    <property type="match status" value="1"/>
</dbReference>
<dbReference type="NCBIfam" id="TIGR00005">
    <property type="entry name" value="rluA_subfam"/>
    <property type="match status" value="1"/>
</dbReference>
<dbReference type="SUPFAM" id="SSF55174">
    <property type="entry name" value="Alpha-L RNA-binding motif"/>
    <property type="match status" value="1"/>
</dbReference>
<dbReference type="GO" id="GO:0003723">
    <property type="term" value="F:RNA binding"/>
    <property type="evidence" value="ECO:0007669"/>
    <property type="project" value="UniProtKB-KW"/>
</dbReference>
<dbReference type="NCBIfam" id="NF008249">
    <property type="entry name" value="PRK11025.1"/>
    <property type="match status" value="1"/>
</dbReference>
<dbReference type="EC" id="5.4.99.-" evidence="9"/>
<evidence type="ECO:0000256" key="1">
    <source>
        <dbReference type="ARBA" id="ARBA00000381"/>
    </source>
</evidence>
<evidence type="ECO:0000313" key="12">
    <source>
        <dbReference type="Proteomes" id="UP000236724"/>
    </source>
</evidence>
<comment type="similarity">
    <text evidence="3 9">Belongs to the pseudouridine synthase RluA family.</text>
</comment>
<sequence>MNKPETHPNVQKQVRFLEIEALQAGQRIDNFLFKTLKDVPKGHIYRLLRTGQIRINKGRIKPVYRLKAGDILRLPPLFHQPKSEENTVGPSKIWLERLKNSVLYEDGELLVINKPSGLAVHGGSGIHFGVIEGLRALYSDAPYLELVHRLDRDTSGCLLIAKKPAMLRYLHELLRNNQLGKYYLALMQGDWEARMSAVNVPLKKNTLKSGERLVRVDKTGKPALTHFHFKKQYPGACLVEAKLTTGRTHQIRVHAQYSEHPLAGDEKYGDAEFNQYLRSQKKLRRLFLHAYRIIFTLPDSDKKLEVIAPLPAELDSVLQQL</sequence>
<dbReference type="SMART" id="SM00363">
    <property type="entry name" value="S4"/>
    <property type="match status" value="1"/>
</dbReference>
<accession>A0A1H6FDX7</accession>
<reference evidence="11 12" key="1">
    <citation type="submission" date="2016-10" db="EMBL/GenBank/DDBJ databases">
        <authorList>
            <person name="de Groot N.N."/>
        </authorList>
    </citation>
    <scope>NUCLEOTIDE SEQUENCE [LARGE SCALE GENOMIC DNA]</scope>
    <source>
        <strain evidence="11">MBHS1</strain>
    </source>
</reference>
<dbReference type="PANTHER" id="PTHR21600:SF92">
    <property type="entry name" value="RIBOSOMAL LARGE SUBUNIT PSEUDOURIDINE SYNTHASE C"/>
    <property type="match status" value="1"/>
</dbReference>
<name>A0A1H6FDX7_9GAMM</name>
<gene>
    <name evidence="11" type="primary">rluC</name>
    <name evidence="11" type="ORF">MBHS_03487</name>
</gene>
<comment type="catalytic activity">
    <reaction evidence="9">
        <text>a uridine in RNA = a pseudouridine in RNA</text>
        <dbReference type="Rhea" id="RHEA:48348"/>
        <dbReference type="Rhea" id="RHEA-COMP:12068"/>
        <dbReference type="Rhea" id="RHEA-COMP:12069"/>
        <dbReference type="ChEBI" id="CHEBI:65314"/>
        <dbReference type="ChEBI" id="CHEBI:65315"/>
    </reaction>
</comment>
<dbReference type="InterPro" id="IPR006224">
    <property type="entry name" value="PsdUridine_synth_RluA-like_CS"/>
</dbReference>
<feature type="active site" evidence="7">
    <location>
        <position position="151"/>
    </location>
</feature>
<dbReference type="InterPro" id="IPR050188">
    <property type="entry name" value="RluA_PseudoU_synthase"/>
</dbReference>
<proteinExistence type="inferred from homology"/>
<feature type="domain" description="RNA-binding S4" evidence="10">
    <location>
        <begin position="26"/>
        <end position="81"/>
    </location>
</feature>
<dbReference type="Pfam" id="PF00849">
    <property type="entry name" value="PseudoU_synth_2"/>
    <property type="match status" value="1"/>
</dbReference>
<dbReference type="GO" id="GO:0000455">
    <property type="term" value="P:enzyme-directed rRNA pseudouridine synthesis"/>
    <property type="evidence" value="ECO:0007669"/>
    <property type="project" value="TreeGrafter"/>
</dbReference>